<evidence type="ECO:0000256" key="5">
    <source>
        <dbReference type="ARBA" id="ARBA00022723"/>
    </source>
</evidence>
<comment type="subunit">
    <text evidence="14">Homodimer (via N-terminus).</text>
</comment>
<feature type="repeat" description="Solcar" evidence="17">
    <location>
        <begin position="464"/>
        <end position="552"/>
    </location>
</feature>
<sequence length="624" mass="68607">MAVKVQTTKRADPAELRNIFLQYASVEKDGERYMTPGDFVQRYLGLYTEPNYNPKTIQLLAGVADQTKDGLISYQEFLAFESVLCTPDAMFIVAFQLFDKSGNGEVTFENIKDIFGQTVVHHHIPFNWDCEFIRLHFGHNRKKHLNYSEFTQFLQELQLEHARQAFAIKDKNKSGTITGLDFSDIMVTIRSHMLTPFVEENLVSVAGGSISHQVSFSYFNAFNALLNNMDLVRKIYSIIAGTRKDTEITKEEFTQSAIKFGQVTPLEIDILYQLSDLYSATGRLTLADIDRIAPLAEGALPYNIAELQRQQSYGDMGRSIWLQIAESAYRFTLGSIAGGLLPQLIGVAPEKAIKLTVNDFVRDKFTRRDGSIALLPEILAGSCAGASQVIFTNPLEIVKIRLQVAGEITTGPRVSALTVLKDLGIFGLYKGAKACFLRDIPFSGIYFPVYAHSKLLLADENGHVGGLSLLAAGAIAGVPAASLVTPADVIKTRLQVAARAGQTTYSGVLDCFGKILREEGPSAFWKGAGARVFRSSPQFGVTLVTYELLQRWFYVDFGGLKPSGSEPTPKSRISDLPPANPDHIGGYRLATATFAGIENKFGLYLPKFKSSGVASIQLKVAAES</sequence>
<evidence type="ECO:0000313" key="19">
    <source>
        <dbReference type="Ensembl" id="ENSCPRP00005020184.1"/>
    </source>
</evidence>
<dbReference type="InterPro" id="IPR002048">
    <property type="entry name" value="EF_hand_dom"/>
</dbReference>
<feature type="domain" description="EF-hand" evidence="18">
    <location>
        <begin position="157"/>
        <end position="192"/>
    </location>
</feature>
<reference evidence="19" key="2">
    <citation type="submission" date="2025-09" db="UniProtKB">
        <authorList>
            <consortium name="Ensembl"/>
        </authorList>
    </citation>
    <scope>IDENTIFICATION</scope>
</reference>
<dbReference type="AlphaFoldDB" id="A0A7M4F5W8"/>
<keyword evidence="11" id="KW-0496">Mitochondrion</keyword>
<dbReference type="Pfam" id="PF00153">
    <property type="entry name" value="Mito_carr"/>
    <property type="match status" value="2"/>
</dbReference>
<keyword evidence="3" id="KW-0813">Transport</keyword>
<evidence type="ECO:0000256" key="8">
    <source>
        <dbReference type="ARBA" id="ARBA00022837"/>
    </source>
</evidence>
<accession>A0A7M4F5W8</accession>
<evidence type="ECO:0000256" key="13">
    <source>
        <dbReference type="ARBA" id="ARBA00037019"/>
    </source>
</evidence>
<dbReference type="FunFam" id="1.10.238.10:FF:000064">
    <property type="entry name" value="calcium-binding mitochondrial carrier protein Aralar1 isoform X1"/>
    <property type="match status" value="1"/>
</dbReference>
<evidence type="ECO:0000256" key="10">
    <source>
        <dbReference type="ARBA" id="ARBA00022990"/>
    </source>
</evidence>
<evidence type="ECO:0000256" key="3">
    <source>
        <dbReference type="ARBA" id="ARBA00022448"/>
    </source>
</evidence>
<dbReference type="GO" id="GO:0005509">
    <property type="term" value="F:calcium ion binding"/>
    <property type="evidence" value="ECO:0007669"/>
    <property type="project" value="InterPro"/>
</dbReference>
<comment type="catalytic activity">
    <reaction evidence="15">
        <text>L-aspartate(in) + L-glutamate(out) + H(+)(out) = L-aspartate(out) + L-glutamate(in) + H(+)(in)</text>
        <dbReference type="Rhea" id="RHEA:70783"/>
        <dbReference type="ChEBI" id="CHEBI:15378"/>
        <dbReference type="ChEBI" id="CHEBI:29985"/>
        <dbReference type="ChEBI" id="CHEBI:29991"/>
    </reaction>
</comment>
<dbReference type="GO" id="GO:0015183">
    <property type="term" value="F:L-aspartate transmembrane transporter activity"/>
    <property type="evidence" value="ECO:0007669"/>
    <property type="project" value="TreeGrafter"/>
</dbReference>
<dbReference type="PROSITE" id="PS50222">
    <property type="entry name" value="EF_HAND_2"/>
    <property type="match status" value="2"/>
</dbReference>
<dbReference type="Gene3D" id="1.50.40.10">
    <property type="entry name" value="Mitochondrial carrier domain"/>
    <property type="match status" value="1"/>
</dbReference>
<proteinExistence type="inferred from homology"/>
<dbReference type="InterPro" id="IPR018247">
    <property type="entry name" value="EF_Hand_1_Ca_BS"/>
</dbReference>
<evidence type="ECO:0000259" key="18">
    <source>
        <dbReference type="PROSITE" id="PS50222"/>
    </source>
</evidence>
<evidence type="ECO:0000256" key="7">
    <source>
        <dbReference type="ARBA" id="ARBA00022792"/>
    </source>
</evidence>
<name>A0A7M4F5W8_CROPO</name>
<evidence type="ECO:0000256" key="16">
    <source>
        <dbReference type="ARBA" id="ARBA00048652"/>
    </source>
</evidence>
<keyword evidence="7" id="KW-0999">Mitochondrion inner membrane</keyword>
<evidence type="ECO:0000256" key="4">
    <source>
        <dbReference type="ARBA" id="ARBA00022692"/>
    </source>
</evidence>
<protein>
    <submittedName>
        <fullName evidence="19">Solute carrier family 25 member 12</fullName>
    </submittedName>
</protein>
<dbReference type="GO" id="GO:0005743">
    <property type="term" value="C:mitochondrial inner membrane"/>
    <property type="evidence" value="ECO:0007669"/>
    <property type="project" value="UniProtKB-SubCell"/>
</dbReference>
<dbReference type="Gene3D" id="1.10.238.10">
    <property type="entry name" value="EF-hand"/>
    <property type="match status" value="2"/>
</dbReference>
<keyword evidence="6" id="KW-0677">Repeat</keyword>
<organism evidence="19 20">
    <name type="scientific">Crocodylus porosus</name>
    <name type="common">Saltwater crocodile</name>
    <name type="synonym">Estuarine crocodile</name>
    <dbReference type="NCBI Taxonomy" id="8502"/>
    <lineage>
        <taxon>Eukaryota</taxon>
        <taxon>Metazoa</taxon>
        <taxon>Chordata</taxon>
        <taxon>Craniata</taxon>
        <taxon>Vertebrata</taxon>
        <taxon>Euteleostomi</taxon>
        <taxon>Archelosauria</taxon>
        <taxon>Archosauria</taxon>
        <taxon>Crocodylia</taxon>
        <taxon>Longirostres</taxon>
        <taxon>Crocodylidae</taxon>
        <taxon>Crocodylus</taxon>
    </lineage>
</organism>
<dbReference type="InterPro" id="IPR051028">
    <property type="entry name" value="Mito_Solute_Carrier"/>
</dbReference>
<keyword evidence="10" id="KW-0007">Acetylation</keyword>
<evidence type="ECO:0000256" key="9">
    <source>
        <dbReference type="ARBA" id="ARBA00022989"/>
    </source>
</evidence>
<feature type="domain" description="EF-hand" evidence="18">
    <location>
        <begin position="86"/>
        <end position="121"/>
    </location>
</feature>
<comment type="catalytic activity">
    <reaction evidence="13">
        <text>3-sulfino-L-alanine(out) + L-aspartate(in) = 3-sulfino-L-alanine(in) + L-aspartate(out)</text>
        <dbReference type="Rhea" id="RHEA:70975"/>
        <dbReference type="ChEBI" id="CHEBI:29991"/>
        <dbReference type="ChEBI" id="CHEBI:61085"/>
    </reaction>
</comment>
<keyword evidence="5" id="KW-0479">Metal-binding</keyword>
<dbReference type="InterPro" id="IPR023395">
    <property type="entry name" value="MCP_dom_sf"/>
</dbReference>
<evidence type="ECO:0000256" key="2">
    <source>
        <dbReference type="ARBA" id="ARBA00006375"/>
    </source>
</evidence>
<feature type="repeat" description="Solcar" evidence="17">
    <location>
        <begin position="372"/>
        <end position="456"/>
    </location>
</feature>
<dbReference type="PANTHER" id="PTHR45678">
    <property type="entry name" value="MITOCHONDRIAL 2-OXODICARBOXYLATE CARRIER 1-RELATED"/>
    <property type="match status" value="1"/>
</dbReference>
<keyword evidence="8" id="KW-0106">Calcium</keyword>
<dbReference type="SUPFAM" id="SSF103506">
    <property type="entry name" value="Mitochondrial carrier"/>
    <property type="match status" value="1"/>
</dbReference>
<dbReference type="PANTHER" id="PTHR45678:SF7">
    <property type="entry name" value="ELECTROGENIC ASPARTATE_GLUTAMATE ANTIPORTER SLC25A12, MITOCHONDRIAL"/>
    <property type="match status" value="1"/>
</dbReference>
<evidence type="ECO:0000313" key="20">
    <source>
        <dbReference type="Proteomes" id="UP000594220"/>
    </source>
</evidence>
<evidence type="ECO:0000256" key="15">
    <source>
        <dbReference type="ARBA" id="ARBA00047487"/>
    </source>
</evidence>
<dbReference type="FunFam" id="1.50.40.10:FF:000004">
    <property type="entry name" value="Calcium-binding mitochondrial carrier protein Aralar1"/>
    <property type="match status" value="1"/>
</dbReference>
<evidence type="ECO:0000256" key="6">
    <source>
        <dbReference type="ARBA" id="ARBA00022737"/>
    </source>
</evidence>
<comment type="subcellular location">
    <subcellularLocation>
        <location evidence="1">Mitochondrion inner membrane</location>
        <topology evidence="1">Multi-pass membrane protein</topology>
    </subcellularLocation>
</comment>
<dbReference type="SUPFAM" id="SSF47473">
    <property type="entry name" value="EF-hand"/>
    <property type="match status" value="2"/>
</dbReference>
<dbReference type="PROSITE" id="PS00018">
    <property type="entry name" value="EF_HAND_1"/>
    <property type="match status" value="1"/>
</dbReference>
<dbReference type="Ensembl" id="ENSCPRT00005023587.1">
    <property type="protein sequence ID" value="ENSCPRP00005020184.1"/>
    <property type="gene ID" value="ENSCPRG00005014051.1"/>
</dbReference>
<keyword evidence="20" id="KW-1185">Reference proteome</keyword>
<gene>
    <name evidence="19" type="primary">SLC25A12</name>
</gene>
<dbReference type="InterPro" id="IPR002067">
    <property type="entry name" value="MCP"/>
</dbReference>
<comment type="similarity">
    <text evidence="2">Belongs to the mitochondrial carrier (TC 2.A.29) family.</text>
</comment>
<dbReference type="GO" id="GO:0005313">
    <property type="term" value="F:L-glutamate transmembrane transporter activity"/>
    <property type="evidence" value="ECO:0007669"/>
    <property type="project" value="TreeGrafter"/>
</dbReference>
<keyword evidence="12 17" id="KW-0472">Membrane</keyword>
<dbReference type="PROSITE" id="PS50920">
    <property type="entry name" value="SOLCAR"/>
    <property type="match status" value="2"/>
</dbReference>
<evidence type="ECO:0000256" key="17">
    <source>
        <dbReference type="PROSITE-ProRule" id="PRU00282"/>
    </source>
</evidence>
<dbReference type="GO" id="GO:0043490">
    <property type="term" value="P:malate-aspartate shuttle"/>
    <property type="evidence" value="ECO:0007669"/>
    <property type="project" value="TreeGrafter"/>
</dbReference>
<dbReference type="GeneTree" id="ENSGT00940000155963"/>
<evidence type="ECO:0000256" key="11">
    <source>
        <dbReference type="ARBA" id="ARBA00023128"/>
    </source>
</evidence>
<dbReference type="Proteomes" id="UP000594220">
    <property type="component" value="Unplaced"/>
</dbReference>
<reference evidence="19" key="1">
    <citation type="submission" date="2025-08" db="UniProtKB">
        <authorList>
            <consortium name="Ensembl"/>
        </authorList>
    </citation>
    <scope>IDENTIFICATION</scope>
</reference>
<keyword evidence="9" id="KW-1133">Transmembrane helix</keyword>
<evidence type="ECO:0000256" key="12">
    <source>
        <dbReference type="ARBA" id="ARBA00023136"/>
    </source>
</evidence>
<dbReference type="InterPro" id="IPR018108">
    <property type="entry name" value="MCP_transmembrane"/>
</dbReference>
<evidence type="ECO:0000256" key="14">
    <source>
        <dbReference type="ARBA" id="ARBA00038674"/>
    </source>
</evidence>
<keyword evidence="4 17" id="KW-0812">Transmembrane</keyword>
<evidence type="ECO:0000256" key="1">
    <source>
        <dbReference type="ARBA" id="ARBA00004448"/>
    </source>
</evidence>
<dbReference type="PRINTS" id="PR00926">
    <property type="entry name" value="MITOCARRIER"/>
</dbReference>
<dbReference type="InterPro" id="IPR011992">
    <property type="entry name" value="EF-hand-dom_pair"/>
</dbReference>
<dbReference type="SMART" id="SM00054">
    <property type="entry name" value="EFh"/>
    <property type="match status" value="3"/>
</dbReference>
<comment type="catalytic activity">
    <reaction evidence="16">
        <text>3-sulfino-L-alanine(out) + L-glutamate(in) + H(+)(in) = 3-sulfino-L-alanine(in) + L-glutamate(out) + H(+)(out)</text>
        <dbReference type="Rhea" id="RHEA:70967"/>
        <dbReference type="ChEBI" id="CHEBI:15378"/>
        <dbReference type="ChEBI" id="CHEBI:29985"/>
        <dbReference type="ChEBI" id="CHEBI:61085"/>
    </reaction>
</comment>